<organism evidence="1 2">
    <name type="scientific">Brucella pseudogrignonensis</name>
    <dbReference type="NCBI Taxonomy" id="419475"/>
    <lineage>
        <taxon>Bacteria</taxon>
        <taxon>Pseudomonadati</taxon>
        <taxon>Pseudomonadota</taxon>
        <taxon>Alphaproteobacteria</taxon>
        <taxon>Hyphomicrobiales</taxon>
        <taxon>Brucellaceae</taxon>
        <taxon>Brucella/Ochrobactrum group</taxon>
        <taxon>Brucella</taxon>
    </lineage>
</organism>
<evidence type="ECO:0000313" key="1">
    <source>
        <dbReference type="EMBL" id="NNV22650.1"/>
    </source>
</evidence>
<gene>
    <name evidence="1" type="ORF">EHE22_19760</name>
</gene>
<sequence length="59" mass="7130">MKRHQNTRHALDVFQEESSWVCETCPTMLEEGQERYCRSCQSYWEGACLHYEFEREIAP</sequence>
<dbReference type="EMBL" id="PKQI01000003">
    <property type="protein sequence ID" value="NNV22650.1"/>
    <property type="molecule type" value="Genomic_DNA"/>
</dbReference>
<protein>
    <submittedName>
        <fullName evidence="1">Uncharacterized protein</fullName>
    </submittedName>
</protein>
<proteinExistence type="predicted"/>
<dbReference type="RefSeq" id="WP_171380166.1">
    <property type="nucleotide sequence ID" value="NZ_PKQI01000003.1"/>
</dbReference>
<dbReference type="Proteomes" id="UP000526233">
    <property type="component" value="Unassembled WGS sequence"/>
</dbReference>
<name>A0A7Y3T7S6_9HYPH</name>
<accession>A0A7Y3T7S6</accession>
<reference evidence="1 2" key="1">
    <citation type="submission" date="2018-11" db="EMBL/GenBank/DDBJ databases">
        <title>Genome sequencing and analysis.</title>
        <authorList>
            <person name="Huang Y.-T."/>
        </authorList>
    </citation>
    <scope>NUCLEOTIDE SEQUENCE [LARGE SCALE GENOMIC DNA]</scope>
    <source>
        <strain evidence="1 2">SHIN</strain>
    </source>
</reference>
<evidence type="ECO:0000313" key="2">
    <source>
        <dbReference type="Proteomes" id="UP000526233"/>
    </source>
</evidence>
<comment type="caution">
    <text evidence="1">The sequence shown here is derived from an EMBL/GenBank/DDBJ whole genome shotgun (WGS) entry which is preliminary data.</text>
</comment>
<dbReference type="AlphaFoldDB" id="A0A7Y3T7S6"/>